<dbReference type="EMBL" id="METE01000005">
    <property type="protein sequence ID" value="OGB85303.1"/>
    <property type="molecule type" value="Genomic_DNA"/>
</dbReference>
<sequence length="350" mass="41204">MYNVKIVKATLSGEVREIRSNLKDGFFGSRDLFDVAVPTGGLGWGVFDLNHSDIGLWLVNKNVELSEKLDWSLEMHGKYAGVIDSLFRNKKINDKAFRHPATYLDADEFYWYRKLFPAFYGFPIESGIYVPFIGSVGEKSGFSKTQLVKDAEYLAEYFSLNLEKPSYGCSEDTAKRERRIKKRMIYFLRFWLLLKNNIYVVDPADIISEMQKYDVYASEIYYLNNNVELIKKQASQLMKDCFSRLQTDLSELDRQKAYLRRHYFKILMKNRWDFVLDKSGMKEMRPEISKRWIDSHEYIEAWVAMLGSILDQEKWIAPEWRKVKVGGDTAFHHKFTVFMDKLLPFLGQLY</sequence>
<dbReference type="Proteomes" id="UP000179010">
    <property type="component" value="Unassembled WGS sequence"/>
</dbReference>
<name>A0A1F4PN81_UNCK3</name>
<comment type="caution">
    <text evidence="1">The sequence shown here is derived from an EMBL/GenBank/DDBJ whole genome shotgun (WGS) entry which is preliminary data.</text>
</comment>
<evidence type="ECO:0000313" key="1">
    <source>
        <dbReference type="EMBL" id="OGB85303.1"/>
    </source>
</evidence>
<proteinExistence type="predicted"/>
<organism evidence="1 2">
    <name type="scientific">candidate division Kazan bacterium RIFCSPLOWO2_01_FULL_48_13</name>
    <dbReference type="NCBI Taxonomy" id="1798539"/>
    <lineage>
        <taxon>Bacteria</taxon>
        <taxon>Bacteria division Kazan-3B-28</taxon>
    </lineage>
</organism>
<gene>
    <name evidence="1" type="ORF">A2994_03615</name>
</gene>
<reference evidence="1 2" key="1">
    <citation type="journal article" date="2016" name="Nat. Commun.">
        <title>Thousands of microbial genomes shed light on interconnected biogeochemical processes in an aquifer system.</title>
        <authorList>
            <person name="Anantharaman K."/>
            <person name="Brown C.T."/>
            <person name="Hug L.A."/>
            <person name="Sharon I."/>
            <person name="Castelle C.J."/>
            <person name="Probst A.J."/>
            <person name="Thomas B.C."/>
            <person name="Singh A."/>
            <person name="Wilkins M.J."/>
            <person name="Karaoz U."/>
            <person name="Brodie E.L."/>
            <person name="Williams K.H."/>
            <person name="Hubbard S.S."/>
            <person name="Banfield J.F."/>
        </authorList>
    </citation>
    <scope>NUCLEOTIDE SEQUENCE [LARGE SCALE GENOMIC DNA]</scope>
</reference>
<protein>
    <submittedName>
        <fullName evidence="1">Uncharacterized protein</fullName>
    </submittedName>
</protein>
<evidence type="ECO:0000313" key="2">
    <source>
        <dbReference type="Proteomes" id="UP000179010"/>
    </source>
</evidence>
<accession>A0A1F4PN81</accession>
<dbReference type="AlphaFoldDB" id="A0A1F4PN81"/>